<dbReference type="CDD" id="cd10028">
    <property type="entry name" value="UDG-F2_TDG_MUG"/>
    <property type="match status" value="1"/>
</dbReference>
<dbReference type="InterPro" id="IPR005122">
    <property type="entry name" value="Uracil-DNA_glycosylase-like"/>
</dbReference>
<evidence type="ECO:0000256" key="1">
    <source>
        <dbReference type="ARBA" id="ARBA00022763"/>
    </source>
</evidence>
<keyword evidence="1" id="KW-0227">DNA damage</keyword>
<accession>A0ABP0DLV2</accession>
<keyword evidence="7" id="KW-1185">Reference proteome</keyword>
<organism evidence="6 7">
    <name type="scientific">Sporothrix epigloea</name>
    <dbReference type="NCBI Taxonomy" id="1892477"/>
    <lineage>
        <taxon>Eukaryota</taxon>
        <taxon>Fungi</taxon>
        <taxon>Dikarya</taxon>
        <taxon>Ascomycota</taxon>
        <taxon>Pezizomycotina</taxon>
        <taxon>Sordariomycetes</taxon>
        <taxon>Sordariomycetidae</taxon>
        <taxon>Ophiostomatales</taxon>
        <taxon>Ophiostomataceae</taxon>
        <taxon>Sporothrix</taxon>
    </lineage>
</organism>
<gene>
    <name evidence="6" type="primary">thp1</name>
    <name evidence="6" type="ORF">SEPCBS57363_003157</name>
</gene>
<keyword evidence="6" id="KW-0326">Glycosidase</keyword>
<dbReference type="Proteomes" id="UP001642501">
    <property type="component" value="Unassembled WGS sequence"/>
</dbReference>
<dbReference type="InterPro" id="IPR036895">
    <property type="entry name" value="Uracil-DNA_glycosylase-like_sf"/>
</dbReference>
<feature type="compositionally biased region" description="Basic and acidic residues" evidence="4">
    <location>
        <begin position="67"/>
        <end position="76"/>
    </location>
</feature>
<dbReference type="Pfam" id="PF03167">
    <property type="entry name" value="UDG"/>
    <property type="match status" value="1"/>
</dbReference>
<protein>
    <submittedName>
        <fullName evidence="6">Uracil DNA N-glycosylase Thp1</fullName>
        <ecNumber evidence="6">3.2.2.29</ecNumber>
    </submittedName>
</protein>
<evidence type="ECO:0000313" key="6">
    <source>
        <dbReference type="EMBL" id="CAK7268556.1"/>
    </source>
</evidence>
<proteinExistence type="predicted"/>
<keyword evidence="2 6" id="KW-0378">Hydrolase</keyword>
<dbReference type="SUPFAM" id="SSF52141">
    <property type="entry name" value="Uracil-DNA glycosylase-like"/>
    <property type="match status" value="1"/>
</dbReference>
<dbReference type="EMBL" id="CAWUOM010000047">
    <property type="protein sequence ID" value="CAK7268556.1"/>
    <property type="molecule type" value="Genomic_DNA"/>
</dbReference>
<dbReference type="Gene3D" id="3.40.470.10">
    <property type="entry name" value="Uracil-DNA glycosylase-like domain"/>
    <property type="match status" value="1"/>
</dbReference>
<evidence type="ECO:0000256" key="4">
    <source>
        <dbReference type="SAM" id="MobiDB-lite"/>
    </source>
</evidence>
<evidence type="ECO:0000256" key="3">
    <source>
        <dbReference type="ARBA" id="ARBA00023204"/>
    </source>
</evidence>
<evidence type="ECO:0000259" key="5">
    <source>
        <dbReference type="Pfam" id="PF03167"/>
    </source>
</evidence>
<feature type="region of interest" description="Disordered" evidence="4">
    <location>
        <begin position="31"/>
        <end position="116"/>
    </location>
</feature>
<feature type="compositionally biased region" description="Basic residues" evidence="4">
    <location>
        <begin position="99"/>
        <end position="108"/>
    </location>
</feature>
<reference evidence="6 7" key="1">
    <citation type="submission" date="2024-01" db="EMBL/GenBank/DDBJ databases">
        <authorList>
            <person name="Allen C."/>
            <person name="Tagirdzhanova G."/>
        </authorList>
    </citation>
    <scope>NUCLEOTIDE SEQUENCE [LARGE SCALE GENOMIC DNA]</scope>
    <source>
        <strain evidence="6 7">CBS 573.63</strain>
    </source>
</reference>
<feature type="compositionally biased region" description="Low complexity" evidence="4">
    <location>
        <begin position="43"/>
        <end position="59"/>
    </location>
</feature>
<feature type="domain" description="Uracil-DNA glycosylase-like" evidence="5">
    <location>
        <begin position="131"/>
        <end position="336"/>
    </location>
</feature>
<evidence type="ECO:0000256" key="2">
    <source>
        <dbReference type="ARBA" id="ARBA00022801"/>
    </source>
</evidence>
<dbReference type="EC" id="3.2.2.29" evidence="6"/>
<dbReference type="InterPro" id="IPR015637">
    <property type="entry name" value="MUG/TDG"/>
</dbReference>
<name>A0ABP0DLV2_9PEZI</name>
<sequence>MAEDEVIPRPSFAGRLRVADFMYVDTEKDTAVNALSPSKSPRAPGSPAVSPVKPSPRSSPRSRAKRKLDNDKDAFEVPRTNPSLASLAPAAAVETSRSPTRKGPRSKTRNAPSKYAPPSTYAHLPLLPDALGPNLLVLFVGLNPGIETARSGHSYAHPSNLFWKLMYSSGVLPERCTAQEDRSLPARFQLGLTNIVARPSRNGAELRASELDDGVAILEVKARRWRPEVMCMVGKGIWDSVVRVRQRQRQRQGDAPKPVAFQYGWQDDSENMGMLIREAADKDGEEDTVNKDIPVNEDGVRLDPHWKGARVFVASSTSGLAATLLPAQKEAIWRQLGEWVQSRRKEIASSVSAGENLTK</sequence>
<keyword evidence="3" id="KW-0234">DNA repair</keyword>
<dbReference type="PANTHER" id="PTHR12159:SF9">
    <property type="entry name" value="G_T MISMATCH-SPECIFIC THYMINE DNA GLYCOSYLASE"/>
    <property type="match status" value="1"/>
</dbReference>
<dbReference type="GO" id="GO:0141016">
    <property type="term" value="F:G/T mismatch-specific thymine-DNA glycosylase activity"/>
    <property type="evidence" value="ECO:0007669"/>
    <property type="project" value="UniProtKB-EC"/>
</dbReference>
<dbReference type="PANTHER" id="PTHR12159">
    <property type="entry name" value="G/T AND G/U MISMATCH-SPECIFIC DNA GLYCOSYLASE"/>
    <property type="match status" value="1"/>
</dbReference>
<evidence type="ECO:0000313" key="7">
    <source>
        <dbReference type="Proteomes" id="UP001642501"/>
    </source>
</evidence>
<feature type="compositionally biased region" description="Low complexity" evidence="4">
    <location>
        <begin position="82"/>
        <end position="92"/>
    </location>
</feature>
<comment type="caution">
    <text evidence="6">The sequence shown here is derived from an EMBL/GenBank/DDBJ whole genome shotgun (WGS) entry which is preliminary data.</text>
</comment>